<feature type="domain" description="HTH marR-type" evidence="1">
    <location>
        <begin position="3"/>
        <end position="135"/>
    </location>
</feature>
<dbReference type="Proteomes" id="UP001589890">
    <property type="component" value="Unassembled WGS sequence"/>
</dbReference>
<dbReference type="SUPFAM" id="SSF46785">
    <property type="entry name" value="Winged helix' DNA-binding domain"/>
    <property type="match status" value="1"/>
</dbReference>
<evidence type="ECO:0000313" key="3">
    <source>
        <dbReference type="Proteomes" id="UP001589890"/>
    </source>
</evidence>
<reference evidence="2 3" key="1">
    <citation type="submission" date="2024-09" db="EMBL/GenBank/DDBJ databases">
        <authorList>
            <person name="Sun Q."/>
            <person name="Mori K."/>
        </authorList>
    </citation>
    <scope>NUCLEOTIDE SEQUENCE [LARGE SCALE GENOMIC DNA]</scope>
    <source>
        <strain evidence="2 3">CGMCC 1.15906</strain>
    </source>
</reference>
<dbReference type="RefSeq" id="WP_380056969.1">
    <property type="nucleotide sequence ID" value="NZ_JBHLTC010000048.1"/>
</dbReference>
<dbReference type="Gene3D" id="1.10.10.10">
    <property type="entry name" value="Winged helix-like DNA-binding domain superfamily/Winged helix DNA-binding domain"/>
    <property type="match status" value="1"/>
</dbReference>
<dbReference type="PROSITE" id="PS50995">
    <property type="entry name" value="HTH_MARR_2"/>
    <property type="match status" value="1"/>
</dbReference>
<keyword evidence="3" id="KW-1185">Reference proteome</keyword>
<dbReference type="Pfam" id="PF01047">
    <property type="entry name" value="MarR"/>
    <property type="match status" value="1"/>
</dbReference>
<dbReference type="PRINTS" id="PR00598">
    <property type="entry name" value="HTHMARR"/>
</dbReference>
<evidence type="ECO:0000313" key="2">
    <source>
        <dbReference type="EMBL" id="MFC0629237.1"/>
    </source>
</evidence>
<dbReference type="InterPro" id="IPR039422">
    <property type="entry name" value="MarR/SlyA-like"/>
</dbReference>
<dbReference type="SMART" id="SM00347">
    <property type="entry name" value="HTH_MARR"/>
    <property type="match status" value="1"/>
</dbReference>
<dbReference type="PANTHER" id="PTHR33164">
    <property type="entry name" value="TRANSCRIPTIONAL REGULATOR, MARR FAMILY"/>
    <property type="match status" value="1"/>
</dbReference>
<organism evidence="2 3">
    <name type="scientific">Kribbella deserti</name>
    <dbReference type="NCBI Taxonomy" id="1926257"/>
    <lineage>
        <taxon>Bacteria</taxon>
        <taxon>Bacillati</taxon>
        <taxon>Actinomycetota</taxon>
        <taxon>Actinomycetes</taxon>
        <taxon>Propionibacteriales</taxon>
        <taxon>Kribbellaceae</taxon>
        <taxon>Kribbella</taxon>
    </lineage>
</organism>
<protein>
    <submittedName>
        <fullName evidence="2">MarR family winged helix-turn-helix transcriptional regulator</fullName>
    </submittedName>
</protein>
<proteinExistence type="predicted"/>
<dbReference type="EMBL" id="JBHLTC010000048">
    <property type="protein sequence ID" value="MFC0629237.1"/>
    <property type="molecule type" value="Genomic_DNA"/>
</dbReference>
<evidence type="ECO:0000259" key="1">
    <source>
        <dbReference type="PROSITE" id="PS50995"/>
    </source>
</evidence>
<dbReference type="InterPro" id="IPR036388">
    <property type="entry name" value="WH-like_DNA-bd_sf"/>
</dbReference>
<dbReference type="PANTHER" id="PTHR33164:SF43">
    <property type="entry name" value="HTH-TYPE TRANSCRIPTIONAL REPRESSOR YETL"/>
    <property type="match status" value="1"/>
</dbReference>
<dbReference type="InterPro" id="IPR000835">
    <property type="entry name" value="HTH_MarR-typ"/>
</dbReference>
<comment type="caution">
    <text evidence="2">The sequence shown here is derived from an EMBL/GenBank/DDBJ whole genome shotgun (WGS) entry which is preliminary data.</text>
</comment>
<sequence length="136" mass="15204">MEREELGALFGRITRRLIAAERPVLTGHNLSMWEYAVLADLAERPADTQLALAKAIGYDKSRLIPMLDELEQAGLIGREPDPADRRARIVRLTPAGQQRLADARADVTAMENEFLSPLTADEQRALFRILPKLAED</sequence>
<dbReference type="InterPro" id="IPR036390">
    <property type="entry name" value="WH_DNA-bd_sf"/>
</dbReference>
<gene>
    <name evidence="2" type="ORF">ACFFGN_34550</name>
</gene>
<accession>A0ABV6QZV8</accession>
<name>A0ABV6QZV8_9ACTN</name>